<feature type="domain" description="CYTH" evidence="1">
    <location>
        <begin position="2"/>
        <end position="152"/>
    </location>
</feature>
<dbReference type="PANTHER" id="PTHR40114:SF1">
    <property type="entry name" value="SLR0698 PROTEIN"/>
    <property type="match status" value="1"/>
</dbReference>
<dbReference type="Pfam" id="PF01928">
    <property type="entry name" value="CYTH"/>
    <property type="match status" value="1"/>
</dbReference>
<dbReference type="Gene3D" id="2.40.320.10">
    <property type="entry name" value="Hypothetical Protein Pfu-838710-001"/>
    <property type="match status" value="1"/>
</dbReference>
<evidence type="ECO:0000313" key="2">
    <source>
        <dbReference type="EMBL" id="MTV32083.1"/>
    </source>
</evidence>
<dbReference type="PIRSF" id="PIRSF016487">
    <property type="entry name" value="CYTH_UCP016487"/>
    <property type="match status" value="1"/>
</dbReference>
<gene>
    <name evidence="2" type="ORF">GJ654_13920</name>
</gene>
<proteinExistence type="predicted"/>
<evidence type="ECO:0000313" key="3">
    <source>
        <dbReference type="Proteomes" id="UP000439113"/>
    </source>
</evidence>
<dbReference type="InterPro" id="IPR012042">
    <property type="entry name" value="NeuTTM/CthTTM-like"/>
</dbReference>
<dbReference type="PANTHER" id="PTHR40114">
    <property type="entry name" value="SLR0698 PROTEIN"/>
    <property type="match status" value="1"/>
</dbReference>
<dbReference type="Proteomes" id="UP000439113">
    <property type="component" value="Unassembled WGS sequence"/>
</dbReference>
<comment type="caution">
    <text evidence="2">The sequence shown here is derived from an EMBL/GenBank/DDBJ whole genome shotgun (WGS) entry which is preliminary data.</text>
</comment>
<dbReference type="SUPFAM" id="SSF55154">
    <property type="entry name" value="CYTH-like phosphatases"/>
    <property type="match status" value="1"/>
</dbReference>
<dbReference type="RefSeq" id="WP_155446775.1">
    <property type="nucleotide sequence ID" value="NZ_JAOQNR010000014.1"/>
</dbReference>
<accession>A0A6N8DSB7</accession>
<dbReference type="InterPro" id="IPR023577">
    <property type="entry name" value="CYTH_domain"/>
</dbReference>
<name>A0A6N8DSB7_RHOAC</name>
<dbReference type="AlphaFoldDB" id="A0A6N8DSB7"/>
<dbReference type="SMART" id="SM01118">
    <property type="entry name" value="CYTH"/>
    <property type="match status" value="1"/>
</dbReference>
<sequence>MNIEIERKFLLRNEGWRDEAVGVERLRDGLVGEFGGGKVRVRLGESRASLAVKTASVGLARWEFEYGIPPADAEMMLATMCGDMVVEKSRYRVIHAGFEWAVDLYEKRLAGIAIAEIELGHASQDFPLPPWVGREVTADERFHKRNMARLALASDAPLTVARLLALPTREPAPV</sequence>
<reference evidence="2 3" key="1">
    <citation type="submission" date="2019-11" db="EMBL/GenBank/DDBJ databases">
        <title>Whole-genome sequence of a Rhodoblastus acidophilus DSM 142.</title>
        <authorList>
            <person name="Kyndt J.A."/>
            <person name="Meyer T.E."/>
        </authorList>
    </citation>
    <scope>NUCLEOTIDE SEQUENCE [LARGE SCALE GENOMIC DNA]</scope>
    <source>
        <strain evidence="2 3">DSM 142</strain>
    </source>
</reference>
<protein>
    <submittedName>
        <fullName evidence="2">CYTH domain-containing protein</fullName>
    </submittedName>
</protein>
<dbReference type="EMBL" id="WNKS01000013">
    <property type="protein sequence ID" value="MTV32083.1"/>
    <property type="molecule type" value="Genomic_DNA"/>
</dbReference>
<dbReference type="OrthoDB" id="9805588at2"/>
<dbReference type="CDD" id="cd07891">
    <property type="entry name" value="CYTH-like_CthTTM-like_1"/>
    <property type="match status" value="1"/>
</dbReference>
<dbReference type="InterPro" id="IPR033469">
    <property type="entry name" value="CYTH-like_dom_sf"/>
</dbReference>
<evidence type="ECO:0000259" key="1">
    <source>
        <dbReference type="SMART" id="SM01118"/>
    </source>
</evidence>
<organism evidence="2 3">
    <name type="scientific">Rhodoblastus acidophilus</name>
    <name type="common">Rhodopseudomonas acidophila</name>
    <dbReference type="NCBI Taxonomy" id="1074"/>
    <lineage>
        <taxon>Bacteria</taxon>
        <taxon>Pseudomonadati</taxon>
        <taxon>Pseudomonadota</taxon>
        <taxon>Alphaproteobacteria</taxon>
        <taxon>Hyphomicrobiales</taxon>
        <taxon>Rhodoblastaceae</taxon>
        <taxon>Rhodoblastus</taxon>
    </lineage>
</organism>